<dbReference type="PANTHER" id="PTHR36839:SF1">
    <property type="entry name" value="METALLO-BETA-LACTAMASE FAMILY PROTEIN (AFU_ORTHOLOGUE AFUA_5G12770)"/>
    <property type="match status" value="1"/>
</dbReference>
<evidence type="ECO:0000313" key="3">
    <source>
        <dbReference type="Proteomes" id="UP000030752"/>
    </source>
</evidence>
<accession>W2RPK1</accession>
<dbReference type="VEuPathDB" id="FungiDB:HMPREF1541_07266"/>
<dbReference type="OrthoDB" id="17458at2759"/>
<gene>
    <name evidence="2" type="ORF">HMPREF1541_07266</name>
</gene>
<dbReference type="PANTHER" id="PTHR36839">
    <property type="entry name" value="METALLO-BETA-LACTAMASE FAMILY PROTEIN (AFU_ORTHOLOGUE AFUA_5G12770)"/>
    <property type="match status" value="1"/>
</dbReference>
<dbReference type="HOGENOM" id="CLU_047034_1_0_1"/>
<organism evidence="2 3">
    <name type="scientific">Cyphellophora europaea (strain CBS 101466)</name>
    <name type="common">Phialophora europaea</name>
    <dbReference type="NCBI Taxonomy" id="1220924"/>
    <lineage>
        <taxon>Eukaryota</taxon>
        <taxon>Fungi</taxon>
        <taxon>Dikarya</taxon>
        <taxon>Ascomycota</taxon>
        <taxon>Pezizomycotina</taxon>
        <taxon>Eurotiomycetes</taxon>
        <taxon>Chaetothyriomycetidae</taxon>
        <taxon>Chaetothyriales</taxon>
        <taxon>Cyphellophoraceae</taxon>
        <taxon>Cyphellophora</taxon>
    </lineage>
</organism>
<keyword evidence="3" id="KW-1185">Reference proteome</keyword>
<dbReference type="InterPro" id="IPR001279">
    <property type="entry name" value="Metallo-B-lactamas"/>
</dbReference>
<dbReference type="GeneID" id="19974605"/>
<dbReference type="Proteomes" id="UP000030752">
    <property type="component" value="Unassembled WGS sequence"/>
</dbReference>
<dbReference type="SMART" id="SM00849">
    <property type="entry name" value="Lactamase_B"/>
    <property type="match status" value="1"/>
</dbReference>
<dbReference type="InParanoid" id="W2RPK1"/>
<dbReference type="EMBL" id="KB822723">
    <property type="protein sequence ID" value="ETN37643.1"/>
    <property type="molecule type" value="Genomic_DNA"/>
</dbReference>
<reference evidence="2 3" key="1">
    <citation type="submission" date="2013-03" db="EMBL/GenBank/DDBJ databases">
        <title>The Genome Sequence of Phialophora europaea CBS 101466.</title>
        <authorList>
            <consortium name="The Broad Institute Genomics Platform"/>
            <person name="Cuomo C."/>
            <person name="de Hoog S."/>
            <person name="Gorbushina A."/>
            <person name="Walker B."/>
            <person name="Young S.K."/>
            <person name="Zeng Q."/>
            <person name="Gargeya S."/>
            <person name="Fitzgerald M."/>
            <person name="Haas B."/>
            <person name="Abouelleil A."/>
            <person name="Allen A.W."/>
            <person name="Alvarado L."/>
            <person name="Arachchi H.M."/>
            <person name="Berlin A.M."/>
            <person name="Chapman S.B."/>
            <person name="Gainer-Dewar J."/>
            <person name="Goldberg J."/>
            <person name="Griggs A."/>
            <person name="Gujja S."/>
            <person name="Hansen M."/>
            <person name="Howarth C."/>
            <person name="Imamovic A."/>
            <person name="Ireland A."/>
            <person name="Larimer J."/>
            <person name="McCowan C."/>
            <person name="Murphy C."/>
            <person name="Pearson M."/>
            <person name="Poon T.W."/>
            <person name="Priest M."/>
            <person name="Roberts A."/>
            <person name="Saif S."/>
            <person name="Shea T."/>
            <person name="Sisk P."/>
            <person name="Sykes S."/>
            <person name="Wortman J."/>
            <person name="Nusbaum C."/>
            <person name="Birren B."/>
        </authorList>
    </citation>
    <scope>NUCLEOTIDE SEQUENCE [LARGE SCALE GENOMIC DNA]</scope>
    <source>
        <strain evidence="2 3">CBS 101466</strain>
    </source>
</reference>
<dbReference type="AlphaFoldDB" id="W2RPK1"/>
<dbReference type="STRING" id="1220924.W2RPK1"/>
<dbReference type="InterPro" id="IPR036866">
    <property type="entry name" value="RibonucZ/Hydroxyglut_hydro"/>
</dbReference>
<dbReference type="Pfam" id="PF00753">
    <property type="entry name" value="Lactamase_B"/>
    <property type="match status" value="1"/>
</dbReference>
<name>W2RPK1_CYPE1</name>
<feature type="domain" description="Metallo-beta-lactamase" evidence="1">
    <location>
        <begin position="87"/>
        <end position="257"/>
    </location>
</feature>
<protein>
    <recommendedName>
        <fullName evidence="1">Metallo-beta-lactamase domain-containing protein</fullName>
    </recommendedName>
</protein>
<dbReference type="eggNOG" id="ENOG502S0TT">
    <property type="taxonomic scope" value="Eukaryota"/>
</dbReference>
<dbReference type="Gene3D" id="3.60.15.10">
    <property type="entry name" value="Ribonuclease Z/Hydroxyacylglutathione hydrolase-like"/>
    <property type="match status" value="1"/>
</dbReference>
<proteinExistence type="predicted"/>
<evidence type="ECO:0000259" key="1">
    <source>
        <dbReference type="SMART" id="SM00849"/>
    </source>
</evidence>
<evidence type="ECO:0000313" key="2">
    <source>
        <dbReference type="EMBL" id="ETN37643.1"/>
    </source>
</evidence>
<sequence length="319" mass="35621">MSDKQSVLKVSNDLLICTACGTQYSATDRATKTECQICDDPRQYVPAGGQNFTTLHDLTLHHRNIWWQDPHHPQVFSVRTVPDFAIGNRAELIRTPQGNVLWDLIPLLDHTTVTLIQALGGLDAIVISHPHYYSSWTDWSRTFKCPVYVGAPDKEWLQRTDTEGADIRFLNNQYTLIPVGGRTDVGITAILAGGHFPGSLMLHYQDLLFVADTVLPSPSATDPIPGRPGKTSFSFFYSIPNRIPLAPKDILYIWRCVEKLEFQTVFGAFEGMDVYTADNEKERKTGGVKGRLLESCKIFVRGAGWRKGDADVGILSIQI</sequence>
<dbReference type="RefSeq" id="XP_008719812.1">
    <property type="nucleotide sequence ID" value="XM_008721590.1"/>
</dbReference>
<dbReference type="SUPFAM" id="SSF56281">
    <property type="entry name" value="Metallo-hydrolase/oxidoreductase"/>
    <property type="match status" value="1"/>
</dbReference>